<proteinExistence type="predicted"/>
<dbReference type="SMART" id="SM00382">
    <property type="entry name" value="AAA"/>
    <property type="match status" value="1"/>
</dbReference>
<dbReference type="Pfam" id="PF00005">
    <property type="entry name" value="ABC_tran"/>
    <property type="match status" value="1"/>
</dbReference>
<name>A0A4R6UB42_9GAMM</name>
<dbReference type="AlphaFoldDB" id="A0A4R6UB42"/>
<dbReference type="InterPro" id="IPR027417">
    <property type="entry name" value="P-loop_NTPase"/>
</dbReference>
<dbReference type="PROSITE" id="PS00211">
    <property type="entry name" value="ABC_TRANSPORTER_1"/>
    <property type="match status" value="1"/>
</dbReference>
<comment type="subcellular location">
    <subcellularLocation>
        <location evidence="1">Cell inner membrane</location>
        <topology evidence="1">Peripheral membrane protein</topology>
    </subcellularLocation>
</comment>
<dbReference type="PANTHER" id="PTHR43166">
    <property type="entry name" value="AMINO ACID IMPORT ATP-BINDING PROTEIN"/>
    <property type="match status" value="1"/>
</dbReference>
<keyword evidence="7" id="KW-1278">Translocase</keyword>
<dbReference type="GO" id="GO:0005886">
    <property type="term" value="C:plasma membrane"/>
    <property type="evidence" value="ECO:0007669"/>
    <property type="project" value="UniProtKB-SubCell"/>
</dbReference>
<comment type="caution">
    <text evidence="10">The sequence shown here is derived from an EMBL/GenBank/DDBJ whole genome shotgun (WGS) entry which is preliminary data.</text>
</comment>
<dbReference type="PROSITE" id="PS50893">
    <property type="entry name" value="ABC_TRANSPORTER_2"/>
    <property type="match status" value="1"/>
</dbReference>
<keyword evidence="5" id="KW-0547">Nucleotide-binding</keyword>
<gene>
    <name evidence="10" type="ORF">EV696_12739</name>
</gene>
<dbReference type="InterPro" id="IPR050086">
    <property type="entry name" value="MetN_ABC_transporter-like"/>
</dbReference>
<dbReference type="Proteomes" id="UP000295375">
    <property type="component" value="Unassembled WGS sequence"/>
</dbReference>
<protein>
    <submittedName>
        <fullName evidence="10">Phosphonate transport system ATP-binding protein</fullName>
    </submittedName>
</protein>
<evidence type="ECO:0000256" key="6">
    <source>
        <dbReference type="ARBA" id="ARBA00022840"/>
    </source>
</evidence>
<dbReference type="GO" id="GO:0005524">
    <property type="term" value="F:ATP binding"/>
    <property type="evidence" value="ECO:0007669"/>
    <property type="project" value="UniProtKB-KW"/>
</dbReference>
<keyword evidence="6 10" id="KW-0067">ATP-binding</keyword>
<keyword evidence="2" id="KW-0813">Transport</keyword>
<evidence type="ECO:0000313" key="10">
    <source>
        <dbReference type="EMBL" id="TDQ43880.1"/>
    </source>
</evidence>
<evidence type="ECO:0000256" key="4">
    <source>
        <dbReference type="ARBA" id="ARBA00022519"/>
    </source>
</evidence>
<feature type="domain" description="ABC transporter" evidence="9">
    <location>
        <begin position="5"/>
        <end position="247"/>
    </location>
</feature>
<dbReference type="SUPFAM" id="SSF52540">
    <property type="entry name" value="P-loop containing nucleoside triphosphate hydrolases"/>
    <property type="match status" value="1"/>
</dbReference>
<organism evidence="10 11">
    <name type="scientific">Permianibacter aggregans</name>
    <dbReference type="NCBI Taxonomy" id="1510150"/>
    <lineage>
        <taxon>Bacteria</taxon>
        <taxon>Pseudomonadati</taxon>
        <taxon>Pseudomonadota</taxon>
        <taxon>Gammaproteobacteria</taxon>
        <taxon>Pseudomonadales</taxon>
        <taxon>Pseudomonadaceae</taxon>
        <taxon>Permianibacter</taxon>
    </lineage>
</organism>
<evidence type="ECO:0000256" key="8">
    <source>
        <dbReference type="ARBA" id="ARBA00023136"/>
    </source>
</evidence>
<dbReference type="InterPro" id="IPR017871">
    <property type="entry name" value="ABC_transporter-like_CS"/>
</dbReference>
<dbReference type="InterPro" id="IPR003593">
    <property type="entry name" value="AAA+_ATPase"/>
</dbReference>
<sequence length="264" mass="28523">MSSVIEAPSIRLQLNGVTILDGIQLRVEAGEQLAIIGPSGAGKTSLLRVLASEWRSQPPALLFGKDPWALSGRERQRLRRDIGLIWQKPPLPPTQRVITAVSAGRLADWSLLKSLRTLWHHDDAERIQTVLQSLGIADKLLQRCGELSGGQLQRAGIARVLYQSPKLILADEPVSALDPTLACHTIDVICSHARQHQLALVASLHAVDLALALFPRIIGLRDGKIQFDCPPAHISTAMLDALYAGEHAAVAFANPATVPAARCS</sequence>
<evidence type="ECO:0000256" key="2">
    <source>
        <dbReference type="ARBA" id="ARBA00022448"/>
    </source>
</evidence>
<evidence type="ECO:0000256" key="5">
    <source>
        <dbReference type="ARBA" id="ARBA00022741"/>
    </source>
</evidence>
<evidence type="ECO:0000256" key="3">
    <source>
        <dbReference type="ARBA" id="ARBA00022475"/>
    </source>
</evidence>
<keyword evidence="8" id="KW-0472">Membrane</keyword>
<evidence type="ECO:0000259" key="9">
    <source>
        <dbReference type="PROSITE" id="PS50893"/>
    </source>
</evidence>
<dbReference type="PANTHER" id="PTHR43166:SF6">
    <property type="entry name" value="PHOSPHONATES IMPORT ATP-BINDING PROTEIN PHNC"/>
    <property type="match status" value="1"/>
</dbReference>
<reference evidence="10 11" key="1">
    <citation type="submission" date="2019-03" db="EMBL/GenBank/DDBJ databases">
        <title>Genomic Encyclopedia of Type Strains, Phase IV (KMG-IV): sequencing the most valuable type-strain genomes for metagenomic binning, comparative biology and taxonomic classification.</title>
        <authorList>
            <person name="Goeker M."/>
        </authorList>
    </citation>
    <scope>NUCLEOTIDE SEQUENCE [LARGE SCALE GENOMIC DNA]</scope>
    <source>
        <strain evidence="10 11">DSM 103792</strain>
    </source>
</reference>
<keyword evidence="11" id="KW-1185">Reference proteome</keyword>
<dbReference type="GO" id="GO:0016887">
    <property type="term" value="F:ATP hydrolysis activity"/>
    <property type="evidence" value="ECO:0007669"/>
    <property type="project" value="InterPro"/>
</dbReference>
<dbReference type="Gene3D" id="3.40.50.300">
    <property type="entry name" value="P-loop containing nucleotide triphosphate hydrolases"/>
    <property type="match status" value="1"/>
</dbReference>
<keyword evidence="3" id="KW-1003">Cell membrane</keyword>
<dbReference type="EMBL" id="SNYM01000027">
    <property type="protein sequence ID" value="TDQ43880.1"/>
    <property type="molecule type" value="Genomic_DNA"/>
</dbReference>
<keyword evidence="4" id="KW-0997">Cell inner membrane</keyword>
<evidence type="ECO:0000256" key="1">
    <source>
        <dbReference type="ARBA" id="ARBA00004417"/>
    </source>
</evidence>
<evidence type="ECO:0000256" key="7">
    <source>
        <dbReference type="ARBA" id="ARBA00022967"/>
    </source>
</evidence>
<accession>A0A4R6UB42</accession>
<evidence type="ECO:0000313" key="11">
    <source>
        <dbReference type="Proteomes" id="UP000295375"/>
    </source>
</evidence>
<dbReference type="InterPro" id="IPR003439">
    <property type="entry name" value="ABC_transporter-like_ATP-bd"/>
</dbReference>